<dbReference type="Proteomes" id="UP000019275">
    <property type="component" value="Unassembled WGS sequence"/>
</dbReference>
<name>A0ABN0RJQ2_9FLAO</name>
<accession>A0ABN0RJQ2</accession>
<organism evidence="1 2">
    <name type="scientific">Cellulophaga geojensis KL-A</name>
    <dbReference type="NCBI Taxonomy" id="1328323"/>
    <lineage>
        <taxon>Bacteria</taxon>
        <taxon>Pseudomonadati</taxon>
        <taxon>Bacteroidota</taxon>
        <taxon>Flavobacteriia</taxon>
        <taxon>Flavobacteriales</taxon>
        <taxon>Flavobacteriaceae</taxon>
        <taxon>Cellulophaga</taxon>
    </lineage>
</organism>
<keyword evidence="2" id="KW-1185">Reference proteome</keyword>
<protein>
    <submittedName>
        <fullName evidence="1">Uncharacterized protein</fullName>
    </submittedName>
</protein>
<comment type="caution">
    <text evidence="1">The sequence shown here is derived from an EMBL/GenBank/DDBJ whole genome shotgun (WGS) entry which is preliminary data.</text>
</comment>
<dbReference type="RefSeq" id="WP_034647114.1">
    <property type="nucleotide sequence ID" value="NZ_ARZX01000033.1"/>
</dbReference>
<gene>
    <name evidence="1" type="ORF">KLA_16542</name>
</gene>
<evidence type="ECO:0000313" key="1">
    <source>
        <dbReference type="EMBL" id="EWH10560.1"/>
    </source>
</evidence>
<proteinExistence type="predicted"/>
<dbReference type="EMBL" id="ARZX01000033">
    <property type="protein sequence ID" value="EWH10560.1"/>
    <property type="molecule type" value="Genomic_DNA"/>
</dbReference>
<reference evidence="1 2" key="1">
    <citation type="journal article" date="2014" name="Genome Announc.">
        <title>Draft Genome Sequence of the Carrageenan-Degrading Bacterium Cellulophaga sp. Strain KL-A, Isolated from Decaying Marine Algae.</title>
        <authorList>
            <person name="Shan D."/>
            <person name="Ying J."/>
            <person name="Li X."/>
            <person name="Gao Z."/>
            <person name="Wei G."/>
            <person name="Shao Z."/>
        </authorList>
    </citation>
    <scope>NUCLEOTIDE SEQUENCE [LARGE SCALE GENOMIC DNA]</scope>
    <source>
        <strain evidence="1 2">KL-A</strain>
    </source>
</reference>
<evidence type="ECO:0000313" key="2">
    <source>
        <dbReference type="Proteomes" id="UP000019275"/>
    </source>
</evidence>
<sequence length="73" mass="8717">MGYIDNLSFEEIEILNNHNDGLKCWQTDYKILRDYAEEVARLNFKDENNFKNEAISSKSKQVLDKEQERLFVD</sequence>